<gene>
    <name evidence="2" type="ORF">DLM65_15555</name>
    <name evidence="1" type="ORF">JF886_03015</name>
</gene>
<dbReference type="EMBL" id="QHBU01000299">
    <property type="protein sequence ID" value="PZR77473.1"/>
    <property type="molecule type" value="Genomic_DNA"/>
</dbReference>
<evidence type="ECO:0000313" key="3">
    <source>
        <dbReference type="Proteomes" id="UP000248724"/>
    </source>
</evidence>
<dbReference type="EMBL" id="JAEKNS010000038">
    <property type="protein sequence ID" value="MBJ7593824.1"/>
    <property type="molecule type" value="Genomic_DNA"/>
</dbReference>
<accession>A0A2W5YWZ8</accession>
<dbReference type="Proteomes" id="UP000606991">
    <property type="component" value="Unassembled WGS sequence"/>
</dbReference>
<dbReference type="RefSeq" id="WP_337309477.1">
    <property type="nucleotide sequence ID" value="NZ_JAEKNS010000038.1"/>
</dbReference>
<evidence type="ECO:0000313" key="4">
    <source>
        <dbReference type="Proteomes" id="UP000606991"/>
    </source>
</evidence>
<dbReference type="AlphaFoldDB" id="A0A2W5YWZ8"/>
<evidence type="ECO:0000313" key="1">
    <source>
        <dbReference type="EMBL" id="MBJ7593824.1"/>
    </source>
</evidence>
<protein>
    <recommendedName>
        <fullName evidence="5">Cobalamin-independent methionine synthase MetE C-terminal/archaeal domain-containing protein</fullName>
    </recommendedName>
</protein>
<sequence>MTRAAHLVGSIPADSADDAMHLATTHLGSRLRTLPDGETGERHHWIVHIIDALRRHPDLELKKEGDWSDYDNTPVLRVRKGHTLRGETLDFGHVAAFEQSWPTFQRVRDEQGDSSLAFQAGVPGDLDMALFTLGPIGAFRHRAAFRTATLREIREIHRRAGNDVVFQIEVPAELIFVARMPGPLRGLMATFLGRGIARLAREAPQGARFGVHLCLGDMNHRALATLTDSTPVVLLSNAIVKAWPKGRQLEYIHAPFAAAEKVPRTDQAWYAPLRRLVIPHRTRFIAGFVHEDQDLEQQRKLRDVIERNVGGEVDVATSCGLGRRSRPAAVAALERTAALSGD</sequence>
<proteinExistence type="predicted"/>
<dbReference type="Proteomes" id="UP000248724">
    <property type="component" value="Unassembled WGS sequence"/>
</dbReference>
<comment type="caution">
    <text evidence="2">The sequence shown here is derived from an EMBL/GenBank/DDBJ whole genome shotgun (WGS) entry which is preliminary data.</text>
</comment>
<evidence type="ECO:0000313" key="2">
    <source>
        <dbReference type="EMBL" id="PZR77473.1"/>
    </source>
</evidence>
<reference evidence="1 4" key="3">
    <citation type="submission" date="2020-10" db="EMBL/GenBank/DDBJ databases">
        <title>Ca. Dormibacterota MAGs.</title>
        <authorList>
            <person name="Montgomery K."/>
        </authorList>
    </citation>
    <scope>NUCLEOTIDE SEQUENCE [LARGE SCALE GENOMIC DNA]</scope>
    <source>
        <strain evidence="1">SC8812_S17_18</strain>
    </source>
</reference>
<reference evidence="2" key="2">
    <citation type="submission" date="2018-05" db="EMBL/GenBank/DDBJ databases">
        <authorList>
            <person name="Ferrari B."/>
        </authorList>
    </citation>
    <scope>NUCLEOTIDE SEQUENCE</scope>
    <source>
        <strain evidence="2">RRmetagenome_bin12</strain>
    </source>
</reference>
<evidence type="ECO:0008006" key="5">
    <source>
        <dbReference type="Google" id="ProtNLM"/>
    </source>
</evidence>
<reference evidence="2 3" key="1">
    <citation type="journal article" date="2017" name="Nature">
        <title>Atmospheric trace gases support primary production in Antarctic desert surface soil.</title>
        <authorList>
            <person name="Ji M."/>
            <person name="Greening C."/>
            <person name="Vanwonterghem I."/>
            <person name="Carere C.R."/>
            <person name="Bay S.K."/>
            <person name="Steen J.A."/>
            <person name="Montgomery K."/>
            <person name="Lines T."/>
            <person name="Beardall J."/>
            <person name="van Dorst J."/>
            <person name="Snape I."/>
            <person name="Stott M.B."/>
            <person name="Hugenholtz P."/>
            <person name="Ferrari B.C."/>
        </authorList>
    </citation>
    <scope>NUCLEOTIDE SEQUENCE [LARGE SCALE GENOMIC DNA]</scope>
    <source>
        <strain evidence="2">RRmetagenome_bin12</strain>
    </source>
</reference>
<name>A0A2W5YWZ8_9BACT</name>
<organism evidence="2 3">
    <name type="scientific">Candidatus Aeolococcus gillhamiae</name>
    <dbReference type="NCBI Taxonomy" id="3127015"/>
    <lineage>
        <taxon>Bacteria</taxon>
        <taxon>Bacillati</taxon>
        <taxon>Candidatus Dormiibacterota</taxon>
        <taxon>Candidatus Dormibacteria</taxon>
        <taxon>Candidatus Aeolococcales</taxon>
        <taxon>Candidatus Aeolococcaceae</taxon>
        <taxon>Candidatus Aeolococcus</taxon>
    </lineage>
</organism>
<accession>A0A934N517</accession>